<dbReference type="Proteomes" id="UP000005532">
    <property type="component" value="Unassembled WGS sequence"/>
</dbReference>
<protein>
    <submittedName>
        <fullName evidence="1">Uncharacterized protein</fullName>
    </submittedName>
</protein>
<comment type="caution">
    <text evidence="1">The sequence shown here is derived from an EMBL/GenBank/DDBJ whole genome shotgun (WGS) entry which is preliminary data.</text>
</comment>
<accession>C5RZN2</accession>
<gene>
    <name evidence="1" type="ORF">AM305_05624</name>
</gene>
<organism evidence="1 2">
    <name type="scientific">Actinobacillus minor NM305</name>
    <dbReference type="NCBI Taxonomy" id="637911"/>
    <lineage>
        <taxon>Bacteria</taxon>
        <taxon>Pseudomonadati</taxon>
        <taxon>Pseudomonadota</taxon>
        <taxon>Gammaproteobacteria</taxon>
        <taxon>Pasteurellales</taxon>
        <taxon>Pasteurellaceae</taxon>
        <taxon>Actinobacillus</taxon>
    </lineage>
</organism>
<sequence>MFELAKQASLKSSSQKLATSVGRRNARGRLSFAYFSLAKQRKVGNVVTEKVLV</sequence>
<evidence type="ECO:0000313" key="1">
    <source>
        <dbReference type="EMBL" id="EER47887.1"/>
    </source>
</evidence>
<evidence type="ECO:0000313" key="2">
    <source>
        <dbReference type="Proteomes" id="UP000005532"/>
    </source>
</evidence>
<reference evidence="1 2" key="1">
    <citation type="journal article" date="2010" name="Vet. Microbiol.">
        <title>Production of haemolysins by strains of the Actinobacillus minor/porcitonsillarum complex.</title>
        <authorList>
            <person name="Arya G."/>
            <person name="Niven D.F."/>
        </authorList>
    </citation>
    <scope>NUCLEOTIDE SEQUENCE [LARGE SCALE GENOMIC DNA]</scope>
    <source>
        <strain evidence="1 2">NM305</strain>
    </source>
</reference>
<dbReference type="EMBL" id="ACQL01000055">
    <property type="protein sequence ID" value="EER47887.1"/>
    <property type="molecule type" value="Genomic_DNA"/>
</dbReference>
<name>C5RZN2_9PAST</name>
<proteinExistence type="predicted"/>
<dbReference type="AlphaFoldDB" id="C5RZN2"/>